<keyword evidence="1" id="KW-0812">Transmembrane</keyword>
<keyword evidence="1" id="KW-1133">Transmembrane helix</keyword>
<dbReference type="AlphaFoldDB" id="A0A1G9DKL9"/>
<evidence type="ECO:0000313" key="2">
    <source>
        <dbReference type="EMBL" id="SDK64431.1"/>
    </source>
</evidence>
<feature type="transmembrane region" description="Helical" evidence="1">
    <location>
        <begin position="16"/>
        <end position="35"/>
    </location>
</feature>
<feature type="transmembrane region" description="Helical" evidence="1">
    <location>
        <begin position="55"/>
        <end position="80"/>
    </location>
</feature>
<keyword evidence="3" id="KW-1185">Reference proteome</keyword>
<protein>
    <submittedName>
        <fullName evidence="2">Uncharacterized protein</fullName>
    </submittedName>
</protein>
<evidence type="ECO:0000313" key="3">
    <source>
        <dbReference type="Proteomes" id="UP000199008"/>
    </source>
</evidence>
<dbReference type="EMBL" id="FNFY01000006">
    <property type="protein sequence ID" value="SDK64431.1"/>
    <property type="molecule type" value="Genomic_DNA"/>
</dbReference>
<organism evidence="2 3">
    <name type="scientific">Lacicoccus qingdaonensis</name>
    <dbReference type="NCBI Taxonomy" id="576118"/>
    <lineage>
        <taxon>Bacteria</taxon>
        <taxon>Bacillati</taxon>
        <taxon>Bacillota</taxon>
        <taxon>Bacilli</taxon>
        <taxon>Bacillales</taxon>
        <taxon>Salinicoccaceae</taxon>
        <taxon>Lacicoccus</taxon>
    </lineage>
</organism>
<keyword evidence="1" id="KW-0472">Membrane</keyword>
<sequence length="94" mass="10743">MFKFDKDTIPYHISNLVFYLFALAFLGFLFYFAFLPPLVEVTTAEMFANFGFGEAVGIFFFLIVIIIPLLVLYGAVYHAYKLITYNKSSKTAAE</sequence>
<proteinExistence type="predicted"/>
<accession>A0A1G9DKL9</accession>
<evidence type="ECO:0000256" key="1">
    <source>
        <dbReference type="SAM" id="Phobius"/>
    </source>
</evidence>
<dbReference type="Proteomes" id="UP000199008">
    <property type="component" value="Unassembled WGS sequence"/>
</dbReference>
<dbReference type="RefSeq" id="WP_092985378.1">
    <property type="nucleotide sequence ID" value="NZ_FNFY01000006.1"/>
</dbReference>
<name>A0A1G9DKL9_9BACL</name>
<gene>
    <name evidence="2" type="ORF">SAMN05216216_10643</name>
</gene>
<reference evidence="3" key="1">
    <citation type="submission" date="2016-10" db="EMBL/GenBank/DDBJ databases">
        <authorList>
            <person name="Varghese N."/>
            <person name="Submissions S."/>
        </authorList>
    </citation>
    <scope>NUCLEOTIDE SEQUENCE [LARGE SCALE GENOMIC DNA]</scope>
    <source>
        <strain evidence="3">CGMCC 1.8895</strain>
    </source>
</reference>